<evidence type="ECO:0000313" key="3">
    <source>
        <dbReference type="EMBL" id="MXV60521.1"/>
    </source>
</evidence>
<dbReference type="SUPFAM" id="SSF51556">
    <property type="entry name" value="Metallo-dependent hydrolases"/>
    <property type="match status" value="1"/>
</dbReference>
<dbReference type="InterPro" id="IPR032466">
    <property type="entry name" value="Metal_Hydrolase"/>
</dbReference>
<accession>A0A6B0VFH5</accession>
<name>A0A6B0VFH5_9EURY</name>
<protein>
    <submittedName>
        <fullName evidence="3">Amidohydrolase family protein</fullName>
    </submittedName>
</protein>
<dbReference type="PANTHER" id="PTHR21240">
    <property type="entry name" value="2-AMINO-3-CARBOXYLMUCONATE-6-SEMIALDEHYDE DECARBOXYLASE"/>
    <property type="match status" value="1"/>
</dbReference>
<dbReference type="GO" id="GO:0016787">
    <property type="term" value="F:hydrolase activity"/>
    <property type="evidence" value="ECO:0007669"/>
    <property type="project" value="UniProtKB-KW"/>
</dbReference>
<dbReference type="OrthoDB" id="34429at2157"/>
<keyword evidence="4" id="KW-1185">Reference proteome</keyword>
<keyword evidence="1" id="KW-0456">Lyase</keyword>
<dbReference type="GO" id="GO:0005829">
    <property type="term" value="C:cytosol"/>
    <property type="evidence" value="ECO:0007669"/>
    <property type="project" value="TreeGrafter"/>
</dbReference>
<dbReference type="AlphaFoldDB" id="A0A6B0VFH5"/>
<dbReference type="GO" id="GO:0016831">
    <property type="term" value="F:carboxy-lyase activity"/>
    <property type="evidence" value="ECO:0007669"/>
    <property type="project" value="InterPro"/>
</dbReference>
<dbReference type="RefSeq" id="WP_160061549.1">
    <property type="nucleotide sequence ID" value="NZ_WUYX01000003.1"/>
</dbReference>
<feature type="domain" description="Amidohydrolase-related" evidence="2">
    <location>
        <begin position="64"/>
        <end position="288"/>
    </location>
</feature>
<dbReference type="InterPro" id="IPR032465">
    <property type="entry name" value="ACMSD"/>
</dbReference>
<dbReference type="InterPro" id="IPR006680">
    <property type="entry name" value="Amidohydro-rel"/>
</dbReference>
<dbReference type="EMBL" id="WUYX01000003">
    <property type="protein sequence ID" value="MXV60521.1"/>
    <property type="molecule type" value="Genomic_DNA"/>
</dbReference>
<comment type="caution">
    <text evidence="3">The sequence shown here is derived from an EMBL/GenBank/DDBJ whole genome shotgun (WGS) entry which is preliminary data.</text>
</comment>
<dbReference type="Gene3D" id="3.20.20.140">
    <property type="entry name" value="Metal-dependent hydrolases"/>
    <property type="match status" value="1"/>
</dbReference>
<dbReference type="Proteomes" id="UP000434101">
    <property type="component" value="Unassembled WGS sequence"/>
</dbReference>
<organism evidence="3 4">
    <name type="scientific">Natronorubrum halalkaliphilum</name>
    <dbReference type="NCBI Taxonomy" id="2691917"/>
    <lineage>
        <taxon>Archaea</taxon>
        <taxon>Methanobacteriati</taxon>
        <taxon>Methanobacteriota</taxon>
        <taxon>Stenosarchaea group</taxon>
        <taxon>Halobacteria</taxon>
        <taxon>Halobacteriales</taxon>
        <taxon>Natrialbaceae</taxon>
        <taxon>Natronorubrum</taxon>
    </lineage>
</organism>
<evidence type="ECO:0000256" key="1">
    <source>
        <dbReference type="ARBA" id="ARBA00023239"/>
    </source>
</evidence>
<gene>
    <name evidence="3" type="ORF">GS429_00240</name>
</gene>
<proteinExistence type="predicted"/>
<sequence>MSENSKVIDFGAHLYPDQVIPTGLQDRFRSTDVEPRLSCPDTLLSFYDDAGIDAAVLSQPPYMSSTDAAATAEANDRLLEIVDNNDRFYGLAAIPTRAGGEIAAAEFERCLENGYHGGAIETMAGEKGYVYEDVRPVFDVAEAWNAPILVHPKLHESLHPKVLDERFYLNRTFGREVALLADLFAVIHGGVLDQHPELALVYHHLGGNVGSMMGRIRLQLDPERWPDESDAKSFDEFRTQLRERVYVDTSGFFGDETATQAAVDELGADNVVFGSDYPFEPRTPTELKTLVESAATAAGDRSREVCFENAESLLVNTSR</sequence>
<reference evidence="3 4" key="1">
    <citation type="submission" date="2020-01" db="EMBL/GenBank/DDBJ databases">
        <title>Natronorubrum sp. JWXQ-INN 674 isolated from Inner Mongolia Autonomous Region of China.</title>
        <authorList>
            <person name="Xue Q."/>
        </authorList>
    </citation>
    <scope>NUCLEOTIDE SEQUENCE [LARGE SCALE GENOMIC DNA]</scope>
    <source>
        <strain evidence="3 4">JWXQ-INN-674</strain>
    </source>
</reference>
<evidence type="ECO:0000313" key="4">
    <source>
        <dbReference type="Proteomes" id="UP000434101"/>
    </source>
</evidence>
<dbReference type="Pfam" id="PF04909">
    <property type="entry name" value="Amidohydro_2"/>
    <property type="match status" value="1"/>
</dbReference>
<evidence type="ECO:0000259" key="2">
    <source>
        <dbReference type="Pfam" id="PF04909"/>
    </source>
</evidence>
<keyword evidence="3" id="KW-0378">Hydrolase</keyword>
<dbReference type="PANTHER" id="PTHR21240:SF30">
    <property type="entry name" value="AMIDOHYDROLASE-RELATED DOMAIN-CONTAINING PROTEIN-RELATED"/>
    <property type="match status" value="1"/>
</dbReference>
<dbReference type="GO" id="GO:0019748">
    <property type="term" value="P:secondary metabolic process"/>
    <property type="evidence" value="ECO:0007669"/>
    <property type="project" value="TreeGrafter"/>
</dbReference>